<dbReference type="Proteomes" id="UP000002283">
    <property type="component" value="Chromosome I"/>
</dbReference>
<reference evidence="2 3" key="1">
    <citation type="submission" date="2007-01" db="EMBL/GenBank/DDBJ databases">
        <authorList>
            <person name="DeShazer D."/>
            <person name="Woods D.E."/>
            <person name="Nierman W.C."/>
        </authorList>
    </citation>
    <scope>NUCLEOTIDE SEQUENCE [LARGE SCALE GENOMIC DNA]</scope>
    <source>
        <strain evidence="2 3">NCTC 10229</strain>
    </source>
</reference>
<dbReference type="HOGENOM" id="CLU_3181147_0_0_4"/>
<sequence>MIIRRRSRRFPQIPGDPRRLSTARVAHRAFVQCRGKAGRAAPERGV</sequence>
<dbReference type="EMBL" id="CP000546">
    <property type="protein sequence ID" value="ABN03397.1"/>
    <property type="molecule type" value="Genomic_DNA"/>
</dbReference>
<gene>
    <name evidence="2" type="ordered locus">BMA10229_A1368</name>
</gene>
<evidence type="ECO:0000256" key="1">
    <source>
        <dbReference type="SAM" id="MobiDB-lite"/>
    </source>
</evidence>
<protein>
    <submittedName>
        <fullName evidence="2">Uncharacterized protein</fullName>
    </submittedName>
</protein>
<proteinExistence type="predicted"/>
<accession>A2S5Y2</accession>
<organism evidence="2 3">
    <name type="scientific">Burkholderia mallei (strain NCTC 10229)</name>
    <dbReference type="NCBI Taxonomy" id="412022"/>
    <lineage>
        <taxon>Bacteria</taxon>
        <taxon>Pseudomonadati</taxon>
        <taxon>Pseudomonadota</taxon>
        <taxon>Betaproteobacteria</taxon>
        <taxon>Burkholderiales</taxon>
        <taxon>Burkholderiaceae</taxon>
        <taxon>Burkholderia</taxon>
        <taxon>pseudomallei group</taxon>
    </lineage>
</organism>
<evidence type="ECO:0000313" key="3">
    <source>
        <dbReference type="Proteomes" id="UP000002283"/>
    </source>
</evidence>
<feature type="region of interest" description="Disordered" evidence="1">
    <location>
        <begin position="1"/>
        <end position="21"/>
    </location>
</feature>
<dbReference type="KEGG" id="bml:BMA10229_A1368"/>
<name>A2S5Y2_BURM9</name>
<dbReference type="AlphaFoldDB" id="A2S5Y2"/>
<evidence type="ECO:0000313" key="2">
    <source>
        <dbReference type="EMBL" id="ABN03397.1"/>
    </source>
</evidence>